<dbReference type="PROSITE" id="PS00018">
    <property type="entry name" value="EF_HAND_1"/>
    <property type="match status" value="2"/>
</dbReference>
<dbReference type="EMBL" id="JADCNM010000009">
    <property type="protein sequence ID" value="KAG0467986.1"/>
    <property type="molecule type" value="Genomic_DNA"/>
</dbReference>
<dbReference type="OrthoDB" id="26525at2759"/>
<evidence type="ECO:0000313" key="5">
    <source>
        <dbReference type="Proteomes" id="UP000639772"/>
    </source>
</evidence>
<dbReference type="InterPro" id="IPR052591">
    <property type="entry name" value="CML21-like"/>
</dbReference>
<comment type="caution">
    <text evidence="4">The sequence shown here is derived from an EMBL/GenBank/DDBJ whole genome shotgun (WGS) entry which is preliminary data.</text>
</comment>
<dbReference type="GO" id="GO:0005509">
    <property type="term" value="F:calcium ion binding"/>
    <property type="evidence" value="ECO:0007669"/>
    <property type="project" value="InterPro"/>
</dbReference>
<feature type="signal peptide" evidence="2">
    <location>
        <begin position="1"/>
        <end position="20"/>
    </location>
</feature>
<protein>
    <recommendedName>
        <fullName evidence="3">EF-hand domain-containing protein</fullName>
    </recommendedName>
</protein>
<dbReference type="SMART" id="SM00054">
    <property type="entry name" value="EFh"/>
    <property type="match status" value="4"/>
</dbReference>
<keyword evidence="2" id="KW-0732">Signal</keyword>
<evidence type="ECO:0000259" key="3">
    <source>
        <dbReference type="PROSITE" id="PS50222"/>
    </source>
</evidence>
<dbReference type="Proteomes" id="UP000639772">
    <property type="component" value="Chromosome 9"/>
</dbReference>
<dbReference type="Gene3D" id="1.10.238.10">
    <property type="entry name" value="EF-hand"/>
    <property type="match status" value="1"/>
</dbReference>
<feature type="domain" description="EF-hand" evidence="3">
    <location>
        <begin position="244"/>
        <end position="279"/>
    </location>
</feature>
<dbReference type="InterPro" id="IPR002048">
    <property type="entry name" value="EF_hand_dom"/>
</dbReference>
<dbReference type="PROSITE" id="PS50222">
    <property type="entry name" value="EF_HAND_2"/>
    <property type="match status" value="3"/>
</dbReference>
<proteinExistence type="predicted"/>
<dbReference type="SUPFAM" id="SSF47473">
    <property type="entry name" value="EF-hand"/>
    <property type="match status" value="1"/>
</dbReference>
<feature type="domain" description="EF-hand" evidence="3">
    <location>
        <begin position="117"/>
        <end position="152"/>
    </location>
</feature>
<evidence type="ECO:0000313" key="4">
    <source>
        <dbReference type="EMBL" id="KAG0467986.1"/>
    </source>
</evidence>
<name>A0A835QC03_VANPL</name>
<keyword evidence="1" id="KW-0106">Calcium</keyword>
<reference evidence="4 5" key="1">
    <citation type="journal article" date="2020" name="Nat. Food">
        <title>A phased Vanilla planifolia genome enables genetic improvement of flavour and production.</title>
        <authorList>
            <person name="Hasing T."/>
            <person name="Tang H."/>
            <person name="Brym M."/>
            <person name="Khazi F."/>
            <person name="Huang T."/>
            <person name="Chambers A.H."/>
        </authorList>
    </citation>
    <scope>NUCLEOTIDE SEQUENCE [LARGE SCALE GENOMIC DNA]</scope>
    <source>
        <tissue evidence="4">Leaf</tissue>
    </source>
</reference>
<evidence type="ECO:0000256" key="2">
    <source>
        <dbReference type="SAM" id="SignalP"/>
    </source>
</evidence>
<dbReference type="InterPro" id="IPR011992">
    <property type="entry name" value="EF-hand-dom_pair"/>
</dbReference>
<evidence type="ECO:0000256" key="1">
    <source>
        <dbReference type="ARBA" id="ARBA00022837"/>
    </source>
</evidence>
<dbReference type="Pfam" id="PF13499">
    <property type="entry name" value="EF-hand_7"/>
    <property type="match status" value="2"/>
</dbReference>
<feature type="domain" description="EF-hand" evidence="3">
    <location>
        <begin position="206"/>
        <end position="241"/>
    </location>
</feature>
<gene>
    <name evidence="4" type="ORF">HPP92_017314</name>
</gene>
<feature type="chain" id="PRO_5032603455" description="EF-hand domain-containing protein" evidence="2">
    <location>
        <begin position="21"/>
        <end position="287"/>
    </location>
</feature>
<dbReference type="InterPro" id="IPR018247">
    <property type="entry name" value="EF_Hand_1_Ca_BS"/>
</dbReference>
<dbReference type="CDD" id="cd00051">
    <property type="entry name" value="EFh"/>
    <property type="match status" value="2"/>
</dbReference>
<accession>A0A835QC03</accession>
<dbReference type="AlphaFoldDB" id="A0A835QC03"/>
<sequence length="287" mass="32485">MEMVSLSVFMLLMECSLLKGQSMLSWLPWTDDSSRGLKEGKQMNSLASRQLWLDLECFVSICTVMGGAIGKADSVKDSVPASKLEAKMVEAMRRRAVAGSTMKSFNTIILKFPKIDESLRNCKAIFEQFDEDSNGSIDPEELKHCFHKLEVDFTEEEITDIFKACDIDENLGIMFNEFVVLLCLVFLLKEPINAQKTGLCLPDLEATFQILVDAFVFLDKNKDGYVSKSEMVEAINESTTGGRSSGRIAMRRFEEMDWDRNGMVTFKEFLFAFTRWLGIGDGEEEDE</sequence>
<organism evidence="4 5">
    <name type="scientific">Vanilla planifolia</name>
    <name type="common">Vanilla</name>
    <dbReference type="NCBI Taxonomy" id="51239"/>
    <lineage>
        <taxon>Eukaryota</taxon>
        <taxon>Viridiplantae</taxon>
        <taxon>Streptophyta</taxon>
        <taxon>Embryophyta</taxon>
        <taxon>Tracheophyta</taxon>
        <taxon>Spermatophyta</taxon>
        <taxon>Magnoliopsida</taxon>
        <taxon>Liliopsida</taxon>
        <taxon>Asparagales</taxon>
        <taxon>Orchidaceae</taxon>
        <taxon>Vanilloideae</taxon>
        <taxon>Vanilleae</taxon>
        <taxon>Vanilla</taxon>
    </lineage>
</organism>
<dbReference type="PANTHER" id="PTHR23064">
    <property type="entry name" value="TROPONIN"/>
    <property type="match status" value="1"/>
</dbReference>